<dbReference type="GO" id="GO:0003677">
    <property type="term" value="F:DNA binding"/>
    <property type="evidence" value="ECO:0007669"/>
    <property type="project" value="UniProtKB-KW"/>
</dbReference>
<evidence type="ECO:0000256" key="3">
    <source>
        <dbReference type="ARBA" id="ARBA00023163"/>
    </source>
</evidence>
<evidence type="ECO:0000256" key="2">
    <source>
        <dbReference type="ARBA" id="ARBA00023125"/>
    </source>
</evidence>
<name>A0A5N6UUW7_ASPTM</name>
<sequence length="503" mass="57010">MVNAGRRSKCCFTCRQRRIKCDLQKPHCRRCTDSGRTCPGYPEPWDVLLRMQNAFAKRKVQTRVGKAMSARRSEQQDRRVVSSIPCGVHLPAELYSWSHFYRDYSIDSGFTFLNILPSFYTNSSSVCCQEALHAVTLASLARQRQQSELMVRARWHYGKAITALNLALNDPVLTADDSVLITLLTLSLFETIVPECLETTLSDVDFHCHIHFRGTLLLLRWRAQRCQNSDLDKRVFAFFSYICLMSMFVNHESGDSKWSSLEEFTAPWIDGPLLEPILCRAVQFRRRVRVPLTEMGHHTSRLEELSKLINDGVSISDDLEAVATSVQLSPPTEQQPTAFNCLLEVSTKTAQGIARSLYRTIRYHIMELVTGLVMALEADWEEHKGTYTPHRLADHQPFPHEAPVIILDQICGEICAVLGFHSAGDMKEEKAGMAYRSFGMFFPMVILLFSSLAGEGKKVWLKERLQFIGETSGLGLATYAAGRAALLPAVWSTHGRIHYEGYY</sequence>
<protein>
    <recommendedName>
        <fullName evidence="6">Zn(2)-C6 fungal-type domain-containing protein</fullName>
    </recommendedName>
</protein>
<dbReference type="Proteomes" id="UP000326950">
    <property type="component" value="Unassembled WGS sequence"/>
</dbReference>
<keyword evidence="4" id="KW-0539">Nucleus</keyword>
<keyword evidence="5" id="KW-0812">Transmembrane</keyword>
<accession>A0A5N6UUW7</accession>
<proteinExistence type="predicted"/>
<keyword evidence="2" id="KW-0238">DNA-binding</keyword>
<evidence type="ECO:0000256" key="4">
    <source>
        <dbReference type="ARBA" id="ARBA00023242"/>
    </source>
</evidence>
<dbReference type="PANTHER" id="PTHR38791">
    <property type="entry name" value="ZN(II)2CYS6 TRANSCRIPTION FACTOR (EUROFUNG)-RELATED-RELATED"/>
    <property type="match status" value="1"/>
</dbReference>
<dbReference type="GO" id="GO:0008270">
    <property type="term" value="F:zinc ion binding"/>
    <property type="evidence" value="ECO:0007669"/>
    <property type="project" value="InterPro"/>
</dbReference>
<feature type="domain" description="Zn(2)-C6 fungal-type" evidence="6">
    <location>
        <begin position="10"/>
        <end position="38"/>
    </location>
</feature>
<dbReference type="InterPro" id="IPR001138">
    <property type="entry name" value="Zn2Cys6_DnaBD"/>
</dbReference>
<keyword evidence="1" id="KW-0805">Transcription regulation</keyword>
<dbReference type="GO" id="GO:0009893">
    <property type="term" value="P:positive regulation of metabolic process"/>
    <property type="evidence" value="ECO:0007669"/>
    <property type="project" value="UniProtKB-ARBA"/>
</dbReference>
<dbReference type="CDD" id="cd00067">
    <property type="entry name" value="GAL4"/>
    <property type="match status" value="1"/>
</dbReference>
<organism evidence="7 8">
    <name type="scientific">Aspergillus tamarii</name>
    <dbReference type="NCBI Taxonomy" id="41984"/>
    <lineage>
        <taxon>Eukaryota</taxon>
        <taxon>Fungi</taxon>
        <taxon>Dikarya</taxon>
        <taxon>Ascomycota</taxon>
        <taxon>Pezizomycotina</taxon>
        <taxon>Eurotiomycetes</taxon>
        <taxon>Eurotiomycetidae</taxon>
        <taxon>Eurotiales</taxon>
        <taxon>Aspergillaceae</taxon>
        <taxon>Aspergillus</taxon>
        <taxon>Aspergillus subgen. Circumdati</taxon>
    </lineage>
</organism>
<evidence type="ECO:0000256" key="5">
    <source>
        <dbReference type="SAM" id="Phobius"/>
    </source>
</evidence>
<keyword evidence="3" id="KW-0804">Transcription</keyword>
<keyword evidence="5" id="KW-1133">Transmembrane helix</keyword>
<evidence type="ECO:0000256" key="1">
    <source>
        <dbReference type="ARBA" id="ARBA00023015"/>
    </source>
</evidence>
<keyword evidence="5" id="KW-0472">Membrane</keyword>
<evidence type="ECO:0000259" key="6">
    <source>
        <dbReference type="PROSITE" id="PS50048"/>
    </source>
</evidence>
<dbReference type="AlphaFoldDB" id="A0A5N6UUW7"/>
<keyword evidence="8" id="KW-1185">Reference proteome</keyword>
<dbReference type="InterPro" id="IPR053175">
    <property type="entry name" value="DHMBA_Reg_Transcription_Factor"/>
</dbReference>
<dbReference type="SUPFAM" id="SSF57701">
    <property type="entry name" value="Zn2/Cys6 DNA-binding domain"/>
    <property type="match status" value="1"/>
</dbReference>
<dbReference type="Pfam" id="PF00172">
    <property type="entry name" value="Zn_clus"/>
    <property type="match status" value="1"/>
</dbReference>
<gene>
    <name evidence="7" type="ORF">BDV40DRAFT_312463</name>
</gene>
<feature type="transmembrane region" description="Helical" evidence="5">
    <location>
        <begin position="433"/>
        <end position="454"/>
    </location>
</feature>
<dbReference type="OrthoDB" id="4491390at2759"/>
<dbReference type="PROSITE" id="PS50048">
    <property type="entry name" value="ZN2_CY6_FUNGAL_2"/>
    <property type="match status" value="1"/>
</dbReference>
<dbReference type="SMART" id="SM00066">
    <property type="entry name" value="GAL4"/>
    <property type="match status" value="1"/>
</dbReference>
<dbReference type="Gene3D" id="4.10.240.10">
    <property type="entry name" value="Zn(2)-C6 fungal-type DNA-binding domain"/>
    <property type="match status" value="1"/>
</dbReference>
<dbReference type="EMBL" id="ML738629">
    <property type="protein sequence ID" value="KAE8162439.1"/>
    <property type="molecule type" value="Genomic_DNA"/>
</dbReference>
<evidence type="ECO:0000313" key="8">
    <source>
        <dbReference type="Proteomes" id="UP000326950"/>
    </source>
</evidence>
<reference evidence="7 8" key="1">
    <citation type="submission" date="2019-04" db="EMBL/GenBank/DDBJ databases">
        <title>Friends and foes A comparative genomics study of 23 Aspergillus species from section Flavi.</title>
        <authorList>
            <consortium name="DOE Joint Genome Institute"/>
            <person name="Kjaerbolling I."/>
            <person name="Vesth T."/>
            <person name="Frisvad J.C."/>
            <person name="Nybo J.L."/>
            <person name="Theobald S."/>
            <person name="Kildgaard S."/>
            <person name="Isbrandt T."/>
            <person name="Kuo A."/>
            <person name="Sato A."/>
            <person name="Lyhne E.K."/>
            <person name="Kogle M.E."/>
            <person name="Wiebenga A."/>
            <person name="Kun R.S."/>
            <person name="Lubbers R.J."/>
            <person name="Makela M.R."/>
            <person name="Barry K."/>
            <person name="Chovatia M."/>
            <person name="Clum A."/>
            <person name="Daum C."/>
            <person name="Haridas S."/>
            <person name="He G."/>
            <person name="LaButti K."/>
            <person name="Lipzen A."/>
            <person name="Mondo S."/>
            <person name="Riley R."/>
            <person name="Salamov A."/>
            <person name="Simmons B.A."/>
            <person name="Magnuson J.K."/>
            <person name="Henrissat B."/>
            <person name="Mortensen U.H."/>
            <person name="Larsen T.O."/>
            <person name="Devries R.P."/>
            <person name="Grigoriev I.V."/>
            <person name="Machida M."/>
            <person name="Baker S.E."/>
            <person name="Andersen M.R."/>
        </authorList>
    </citation>
    <scope>NUCLEOTIDE SEQUENCE [LARGE SCALE GENOMIC DNA]</scope>
    <source>
        <strain evidence="7 8">CBS 117626</strain>
    </source>
</reference>
<evidence type="ECO:0000313" key="7">
    <source>
        <dbReference type="EMBL" id="KAE8162439.1"/>
    </source>
</evidence>
<dbReference type="InterPro" id="IPR036864">
    <property type="entry name" value="Zn2-C6_fun-type_DNA-bd_sf"/>
</dbReference>
<dbReference type="GO" id="GO:0000981">
    <property type="term" value="F:DNA-binding transcription factor activity, RNA polymerase II-specific"/>
    <property type="evidence" value="ECO:0007669"/>
    <property type="project" value="InterPro"/>
</dbReference>